<protein>
    <recommendedName>
        <fullName evidence="8">tRNA(Ile)-lysidine synthase</fullName>
        <ecNumber evidence="8">6.3.4.19</ecNumber>
    </recommendedName>
    <alternativeName>
        <fullName evidence="8">tRNA(Ile)-2-lysyl-cytidine synthase</fullName>
    </alternativeName>
    <alternativeName>
        <fullName evidence="8">tRNA(Ile)-lysidine synthetase</fullName>
    </alternativeName>
</protein>
<comment type="domain">
    <text evidence="8">The N-terminal region contains the highly conserved SGGXDS motif, predicted to be a P-loop motif involved in ATP binding.</text>
</comment>
<dbReference type="InterPro" id="IPR011063">
    <property type="entry name" value="TilS/TtcA_N"/>
</dbReference>
<proteinExistence type="inferred from homology"/>
<dbReference type="PANTHER" id="PTHR43033:SF1">
    <property type="entry name" value="TRNA(ILE)-LYSIDINE SYNTHASE-RELATED"/>
    <property type="match status" value="1"/>
</dbReference>
<dbReference type="EC" id="6.3.4.19" evidence="8"/>
<dbReference type="CDD" id="cd01992">
    <property type="entry name" value="TilS_N"/>
    <property type="match status" value="1"/>
</dbReference>
<feature type="binding site" evidence="8">
    <location>
        <begin position="34"/>
        <end position="39"/>
    </location>
    <ligand>
        <name>ATP</name>
        <dbReference type="ChEBI" id="CHEBI:30616"/>
    </ligand>
</feature>
<keyword evidence="3 8" id="KW-0436">Ligase</keyword>
<evidence type="ECO:0000256" key="1">
    <source>
        <dbReference type="ARBA" id="ARBA00004496"/>
    </source>
</evidence>
<evidence type="ECO:0000256" key="7">
    <source>
        <dbReference type="ARBA" id="ARBA00048539"/>
    </source>
</evidence>
<dbReference type="SUPFAM" id="SSF52402">
    <property type="entry name" value="Adenine nucleotide alpha hydrolases-like"/>
    <property type="match status" value="1"/>
</dbReference>
<evidence type="ECO:0000313" key="11">
    <source>
        <dbReference type="Proteomes" id="UP000663090"/>
    </source>
</evidence>
<dbReference type="Pfam" id="PF11734">
    <property type="entry name" value="TilS_C"/>
    <property type="match status" value="1"/>
</dbReference>
<keyword evidence="4 8" id="KW-0819">tRNA processing</keyword>
<dbReference type="SUPFAM" id="SSF56037">
    <property type="entry name" value="PheT/TilS domain"/>
    <property type="match status" value="1"/>
</dbReference>
<evidence type="ECO:0000259" key="9">
    <source>
        <dbReference type="SMART" id="SM00977"/>
    </source>
</evidence>
<comment type="subcellular location">
    <subcellularLocation>
        <location evidence="1 8">Cytoplasm</location>
    </subcellularLocation>
</comment>
<keyword evidence="11" id="KW-1185">Reference proteome</keyword>
<evidence type="ECO:0000256" key="3">
    <source>
        <dbReference type="ARBA" id="ARBA00022598"/>
    </source>
</evidence>
<gene>
    <name evidence="8 10" type="primary">tilS</name>
    <name evidence="10" type="ORF">JY572_02380</name>
</gene>
<sequence length="454" mass="48294">MALTGPATKLLQRTLMDAYARLGLEGRSVLCAVSGGADSVALLVATACVRERLGLRVEVATVDHGLRPESSEETRAVAALAAKLGLECHVLELTLHAGPGLEARARQARYAALEEVRQSRGLSVVATAHSATDQAETLLMRLARGASTRGAVGIHEARAGLIRPLLERTREELVDFLVEQGVGYSTDAMNSDPAFFRVRVRTDALPALSRAAGFQVEARLASFARLAAEDEALLTDLADAAWRRVRLEDGSLEAVAVRALEAPLRRRVLARLLAEQGVETDAATVERGLRAVEQGGSATVGGGLRLRATGGRVRCVASSPGETPRAGPELCLKGAGAQGVLEGTGWVFRVECHAPPAGMHGLALARDLCWPLTVRTRKPGDRVRMGAGQRRLQDVLVDLRVPAESRDSRPVVLDAEGTVVWLPGLWTPPSPVGSSQHYLWATPSGPSIQRTPPL</sequence>
<dbReference type="Proteomes" id="UP000663090">
    <property type="component" value="Chromosome"/>
</dbReference>
<evidence type="ECO:0000256" key="2">
    <source>
        <dbReference type="ARBA" id="ARBA00022490"/>
    </source>
</evidence>
<name>A0ABX7N870_9BACT</name>
<dbReference type="InterPro" id="IPR014729">
    <property type="entry name" value="Rossmann-like_a/b/a_fold"/>
</dbReference>
<dbReference type="SMART" id="SM00977">
    <property type="entry name" value="TilS_C"/>
    <property type="match status" value="1"/>
</dbReference>
<feature type="domain" description="Lysidine-tRNA(Ile) synthetase C-terminal" evidence="9">
    <location>
        <begin position="372"/>
        <end position="440"/>
    </location>
</feature>
<dbReference type="HAMAP" id="MF_01161">
    <property type="entry name" value="tRNA_Ile_lys_synt"/>
    <property type="match status" value="1"/>
</dbReference>
<keyword evidence="5 8" id="KW-0547">Nucleotide-binding</keyword>
<dbReference type="Gene3D" id="3.40.50.620">
    <property type="entry name" value="HUPs"/>
    <property type="match status" value="1"/>
</dbReference>
<dbReference type="NCBIfam" id="TIGR02433">
    <property type="entry name" value="lysidine_TilS_C"/>
    <property type="match status" value="1"/>
</dbReference>
<dbReference type="EMBL" id="CP071091">
    <property type="protein sequence ID" value="QSQ14951.1"/>
    <property type="molecule type" value="Genomic_DNA"/>
</dbReference>
<dbReference type="PANTHER" id="PTHR43033">
    <property type="entry name" value="TRNA(ILE)-LYSIDINE SYNTHASE-RELATED"/>
    <property type="match status" value="1"/>
</dbReference>
<keyword evidence="2 8" id="KW-0963">Cytoplasm</keyword>
<keyword evidence="6 8" id="KW-0067">ATP-binding</keyword>
<evidence type="ECO:0000256" key="8">
    <source>
        <dbReference type="HAMAP-Rule" id="MF_01161"/>
    </source>
</evidence>
<dbReference type="GO" id="GO:0032267">
    <property type="term" value="F:tRNA(Ile)-lysidine synthase activity"/>
    <property type="evidence" value="ECO:0007669"/>
    <property type="project" value="UniProtKB-EC"/>
</dbReference>
<dbReference type="InterPro" id="IPR012094">
    <property type="entry name" value="tRNA_Ile_lys_synt"/>
</dbReference>
<accession>A0ABX7N870</accession>
<comment type="function">
    <text evidence="8">Ligates lysine onto the cytidine present at position 34 of the AUA codon-specific tRNA(Ile) that contains the anticodon CAU, in an ATP-dependent manner. Cytidine is converted to lysidine, thus changing the amino acid specificity of the tRNA from methionine to isoleucine.</text>
</comment>
<evidence type="ECO:0000256" key="5">
    <source>
        <dbReference type="ARBA" id="ARBA00022741"/>
    </source>
</evidence>
<dbReference type="Pfam" id="PF01171">
    <property type="entry name" value="ATP_bind_3"/>
    <property type="match status" value="1"/>
</dbReference>
<dbReference type="SUPFAM" id="SSF82829">
    <property type="entry name" value="MesJ substrate recognition domain-like"/>
    <property type="match status" value="1"/>
</dbReference>
<reference evidence="10 11" key="1">
    <citation type="submission" date="2021-02" db="EMBL/GenBank/DDBJ databases">
        <title>De Novo genome assembly of isolated myxobacteria.</title>
        <authorList>
            <person name="Stevens D.C."/>
        </authorList>
    </citation>
    <scope>NUCLEOTIDE SEQUENCE [LARGE SCALE GENOMIC DNA]</scope>
    <source>
        <strain evidence="10 11">SCHIC003</strain>
    </source>
</reference>
<comment type="similarity">
    <text evidence="8">Belongs to the tRNA(Ile)-lysidine synthase family.</text>
</comment>
<dbReference type="NCBIfam" id="TIGR02432">
    <property type="entry name" value="lysidine_TilS_N"/>
    <property type="match status" value="1"/>
</dbReference>
<dbReference type="Gene3D" id="1.20.59.20">
    <property type="match status" value="1"/>
</dbReference>
<evidence type="ECO:0000313" key="10">
    <source>
        <dbReference type="EMBL" id="QSQ14951.1"/>
    </source>
</evidence>
<dbReference type="InterPro" id="IPR012796">
    <property type="entry name" value="Lysidine-tRNA-synth_C"/>
</dbReference>
<comment type="catalytic activity">
    <reaction evidence="7 8">
        <text>cytidine(34) in tRNA(Ile2) + L-lysine + ATP = lysidine(34) in tRNA(Ile2) + AMP + diphosphate + H(+)</text>
        <dbReference type="Rhea" id="RHEA:43744"/>
        <dbReference type="Rhea" id="RHEA-COMP:10625"/>
        <dbReference type="Rhea" id="RHEA-COMP:10670"/>
        <dbReference type="ChEBI" id="CHEBI:15378"/>
        <dbReference type="ChEBI" id="CHEBI:30616"/>
        <dbReference type="ChEBI" id="CHEBI:32551"/>
        <dbReference type="ChEBI" id="CHEBI:33019"/>
        <dbReference type="ChEBI" id="CHEBI:82748"/>
        <dbReference type="ChEBI" id="CHEBI:83665"/>
        <dbReference type="ChEBI" id="CHEBI:456215"/>
        <dbReference type="EC" id="6.3.4.19"/>
    </reaction>
</comment>
<evidence type="ECO:0000256" key="4">
    <source>
        <dbReference type="ARBA" id="ARBA00022694"/>
    </source>
</evidence>
<evidence type="ECO:0000256" key="6">
    <source>
        <dbReference type="ARBA" id="ARBA00022840"/>
    </source>
</evidence>
<dbReference type="InterPro" id="IPR012795">
    <property type="entry name" value="tRNA_Ile_lys_synt_N"/>
</dbReference>
<organism evidence="10 11">
    <name type="scientific">Myxococcus landrumensis</name>
    <dbReference type="NCBI Taxonomy" id="2813577"/>
    <lineage>
        <taxon>Bacteria</taxon>
        <taxon>Pseudomonadati</taxon>
        <taxon>Myxococcota</taxon>
        <taxon>Myxococcia</taxon>
        <taxon>Myxococcales</taxon>
        <taxon>Cystobacterineae</taxon>
        <taxon>Myxococcaceae</taxon>
        <taxon>Myxococcus</taxon>
    </lineage>
</organism>